<name>A0A833LWB6_9LEPT</name>
<feature type="domain" description="GGDEF" evidence="4">
    <location>
        <begin position="373"/>
        <end position="506"/>
    </location>
</feature>
<dbReference type="NCBIfam" id="TIGR00229">
    <property type="entry name" value="sensory_box"/>
    <property type="match status" value="1"/>
</dbReference>
<dbReference type="PROSITE" id="PS50887">
    <property type="entry name" value="GGDEF"/>
    <property type="match status" value="1"/>
</dbReference>
<dbReference type="InterPro" id="IPR052155">
    <property type="entry name" value="Biofilm_reg_signaling"/>
</dbReference>
<dbReference type="CDD" id="cd01948">
    <property type="entry name" value="EAL"/>
    <property type="match status" value="1"/>
</dbReference>
<dbReference type="InterPro" id="IPR000160">
    <property type="entry name" value="GGDEF_dom"/>
</dbReference>
<dbReference type="SMART" id="SM00052">
    <property type="entry name" value="EAL"/>
    <property type="match status" value="1"/>
</dbReference>
<dbReference type="Pfam" id="PF00990">
    <property type="entry name" value="GGDEF"/>
    <property type="match status" value="1"/>
</dbReference>
<reference evidence="5 6" key="1">
    <citation type="submission" date="2019-10" db="EMBL/GenBank/DDBJ databases">
        <title>Extracellular Electron Transfer in a Candidatus Methanoperedens spp. Enrichment Culture.</title>
        <authorList>
            <person name="Berger S."/>
            <person name="Rangel Shaw D."/>
            <person name="Berben T."/>
            <person name="In 'T Zandt M."/>
            <person name="Frank J."/>
            <person name="Reimann J."/>
            <person name="Jetten M.S.M."/>
            <person name="Welte C.U."/>
        </authorList>
    </citation>
    <scope>NUCLEOTIDE SEQUENCE [LARGE SCALE GENOMIC DNA]</scope>
    <source>
        <strain evidence="5">SB12</strain>
    </source>
</reference>
<dbReference type="InterPro" id="IPR029787">
    <property type="entry name" value="Nucleotide_cyclase"/>
</dbReference>
<dbReference type="CDD" id="cd01949">
    <property type="entry name" value="GGDEF"/>
    <property type="match status" value="1"/>
</dbReference>
<gene>
    <name evidence="5" type="ORF">F9K24_16230</name>
</gene>
<dbReference type="Gene3D" id="3.30.450.20">
    <property type="entry name" value="PAS domain"/>
    <property type="match status" value="1"/>
</dbReference>
<accession>A0A833LWB6</accession>
<feature type="transmembrane region" description="Helical" evidence="1">
    <location>
        <begin position="108"/>
        <end position="124"/>
    </location>
</feature>
<feature type="transmembrane region" description="Helical" evidence="1">
    <location>
        <begin position="84"/>
        <end position="102"/>
    </location>
</feature>
<organism evidence="5 6">
    <name type="scientific">Leptonema illini</name>
    <dbReference type="NCBI Taxonomy" id="183"/>
    <lineage>
        <taxon>Bacteria</taxon>
        <taxon>Pseudomonadati</taxon>
        <taxon>Spirochaetota</taxon>
        <taxon>Spirochaetia</taxon>
        <taxon>Leptospirales</taxon>
        <taxon>Leptospiraceae</taxon>
        <taxon>Leptonema</taxon>
    </lineage>
</organism>
<dbReference type="InterPro" id="IPR013656">
    <property type="entry name" value="PAS_4"/>
</dbReference>
<dbReference type="InterPro" id="IPR000014">
    <property type="entry name" value="PAS"/>
</dbReference>
<dbReference type="NCBIfam" id="TIGR00254">
    <property type="entry name" value="GGDEF"/>
    <property type="match status" value="1"/>
</dbReference>
<dbReference type="InterPro" id="IPR035965">
    <property type="entry name" value="PAS-like_dom_sf"/>
</dbReference>
<dbReference type="InterPro" id="IPR001633">
    <property type="entry name" value="EAL_dom"/>
</dbReference>
<dbReference type="InterPro" id="IPR035919">
    <property type="entry name" value="EAL_sf"/>
</dbReference>
<dbReference type="SUPFAM" id="SSF55073">
    <property type="entry name" value="Nucleotide cyclase"/>
    <property type="match status" value="1"/>
</dbReference>
<dbReference type="SUPFAM" id="SSF141868">
    <property type="entry name" value="EAL domain-like"/>
    <property type="match status" value="1"/>
</dbReference>
<feature type="domain" description="PAS" evidence="2">
    <location>
        <begin position="208"/>
        <end position="258"/>
    </location>
</feature>
<dbReference type="EMBL" id="WBUI01000019">
    <property type="protein sequence ID" value="KAB2930589.1"/>
    <property type="molecule type" value="Genomic_DNA"/>
</dbReference>
<comment type="caution">
    <text evidence="5">The sequence shown here is derived from an EMBL/GenBank/DDBJ whole genome shotgun (WGS) entry which is preliminary data.</text>
</comment>
<dbReference type="FunFam" id="3.30.70.270:FF:000001">
    <property type="entry name" value="Diguanylate cyclase domain protein"/>
    <property type="match status" value="1"/>
</dbReference>
<evidence type="ECO:0000259" key="4">
    <source>
        <dbReference type="PROSITE" id="PS50887"/>
    </source>
</evidence>
<dbReference type="SMART" id="SM00091">
    <property type="entry name" value="PAS"/>
    <property type="match status" value="1"/>
</dbReference>
<evidence type="ECO:0000259" key="3">
    <source>
        <dbReference type="PROSITE" id="PS50883"/>
    </source>
</evidence>
<dbReference type="Proteomes" id="UP000460298">
    <property type="component" value="Unassembled WGS sequence"/>
</dbReference>
<dbReference type="Pfam" id="PF08448">
    <property type="entry name" value="PAS_4"/>
    <property type="match status" value="1"/>
</dbReference>
<feature type="transmembrane region" description="Helical" evidence="1">
    <location>
        <begin position="131"/>
        <end position="147"/>
    </location>
</feature>
<dbReference type="InterPro" id="IPR043128">
    <property type="entry name" value="Rev_trsase/Diguanyl_cyclase"/>
</dbReference>
<evidence type="ECO:0000259" key="2">
    <source>
        <dbReference type="PROSITE" id="PS50112"/>
    </source>
</evidence>
<dbReference type="PANTHER" id="PTHR44757:SF2">
    <property type="entry name" value="BIOFILM ARCHITECTURE MAINTENANCE PROTEIN MBAA"/>
    <property type="match status" value="1"/>
</dbReference>
<dbReference type="PROSITE" id="PS50883">
    <property type="entry name" value="EAL"/>
    <property type="match status" value="1"/>
</dbReference>
<keyword evidence="1" id="KW-0472">Membrane</keyword>
<evidence type="ECO:0000313" key="5">
    <source>
        <dbReference type="EMBL" id="KAB2930589.1"/>
    </source>
</evidence>
<evidence type="ECO:0000256" key="1">
    <source>
        <dbReference type="SAM" id="Phobius"/>
    </source>
</evidence>
<proteinExistence type="predicted"/>
<dbReference type="AlphaFoldDB" id="A0A833LWB6"/>
<keyword evidence="1" id="KW-0812">Transmembrane</keyword>
<protein>
    <submittedName>
        <fullName evidence="5">EAL domain-containing protein</fullName>
    </submittedName>
</protein>
<evidence type="ECO:0000313" key="6">
    <source>
        <dbReference type="Proteomes" id="UP000460298"/>
    </source>
</evidence>
<dbReference type="CDD" id="cd00130">
    <property type="entry name" value="PAS"/>
    <property type="match status" value="1"/>
</dbReference>
<dbReference type="SMART" id="SM00267">
    <property type="entry name" value="GGDEF"/>
    <property type="match status" value="1"/>
</dbReference>
<feature type="transmembrane region" description="Helical" evidence="1">
    <location>
        <begin position="53"/>
        <end position="72"/>
    </location>
</feature>
<dbReference type="GO" id="GO:0003824">
    <property type="term" value="F:catalytic activity"/>
    <property type="evidence" value="ECO:0007669"/>
    <property type="project" value="UniProtKB-ARBA"/>
</dbReference>
<feature type="domain" description="EAL" evidence="3">
    <location>
        <begin position="515"/>
        <end position="767"/>
    </location>
</feature>
<dbReference type="Gene3D" id="3.20.20.450">
    <property type="entry name" value="EAL domain"/>
    <property type="match status" value="1"/>
</dbReference>
<keyword evidence="1" id="KW-1133">Transmembrane helix</keyword>
<dbReference type="Gene3D" id="3.30.70.270">
    <property type="match status" value="1"/>
</dbReference>
<dbReference type="PANTHER" id="PTHR44757">
    <property type="entry name" value="DIGUANYLATE CYCLASE DGCP"/>
    <property type="match status" value="1"/>
</dbReference>
<dbReference type="PROSITE" id="PS50112">
    <property type="entry name" value="PAS"/>
    <property type="match status" value="1"/>
</dbReference>
<dbReference type="SUPFAM" id="SSF55785">
    <property type="entry name" value="PYP-like sensor domain (PAS domain)"/>
    <property type="match status" value="1"/>
</dbReference>
<sequence length="780" mass="86022">MTGRSQRERFAVIRKKNRRLMSITILLALIGIPPVSAIDFLTGPAGPASFRILLLGLSQALLLAVIGSLRYLHPRSYTRYATGLFVAVLLTILLPQIPDIIVTDPSRFLLFAATFLGCVFFLNLNSLRTAVMLYATVLLVSIVPFLIFKPLPLTTVIPTLVGIALIGVVRQRHQDKNIETSLELRRRKIDLHRHTLLYEQAVAATEESEARYETVIDSMAEGVIVLSSDGVMIACNRSAAEILNVHPENIVGSQVADLNLQLCRENGEPFPADELPSTFVQKQVQPVNDVVIGIDVDNSQKKWLRVNARPLFRRGSSIPYAATVTFADITEYKAQADTIRHQAFHDTLTGLANRALLKETLDLELAHASREKSILAVLFMDLDGFKNVNDSLGHSIGDALLVEVARRLRHCLRRSDTLARAGGDEFIAVLPKINSPFDARSVADKVLAELEKPYAVGSDVLSISASIGIAIFPDNGTDGDSLLRNADAAMYAVKKAGRRGIRFFGPEMNENARVRLGLLNNLRQAIQSDDLRLVFQPRLDLHTGRIDSAEALLRWNTKDGPVSPEVFIPLAEEGGLIHALGDGVLHKALSAQRQWSADNHDITVAVNLSPRQFAVPDLVERIETATHRLGVAPERLEIEITEGVMIQNVESVRRTMYALKELGLTIALDDFGTGYSSLAYLKHFPIDILKIDRAFVCEIPENTQDVAILSAIIGVARALGIRTIAEGVETQEQADFMKQVGCDAIQGYWFARPLDSQSLLDFIHRHDVRAGRPTSSHIAF</sequence>
<dbReference type="Pfam" id="PF00563">
    <property type="entry name" value="EAL"/>
    <property type="match status" value="1"/>
</dbReference>